<dbReference type="Proteomes" id="UP000297065">
    <property type="component" value="Chromosome"/>
</dbReference>
<organism evidence="2 3">
    <name type="scientific">Desulfovibrio desulfuricans</name>
    <dbReference type="NCBI Taxonomy" id="876"/>
    <lineage>
        <taxon>Bacteria</taxon>
        <taxon>Pseudomonadati</taxon>
        <taxon>Thermodesulfobacteriota</taxon>
        <taxon>Desulfovibrionia</taxon>
        <taxon>Desulfovibrionales</taxon>
        <taxon>Desulfovibrionaceae</taxon>
        <taxon>Desulfovibrio</taxon>
    </lineage>
</organism>
<dbReference type="InterPro" id="IPR016181">
    <property type="entry name" value="Acyl_CoA_acyltransferase"/>
</dbReference>
<dbReference type="InterPro" id="IPR000182">
    <property type="entry name" value="GNAT_dom"/>
</dbReference>
<dbReference type="AlphaFoldDB" id="A0A4P7UGH4"/>
<keyword evidence="2" id="KW-0808">Transferase</keyword>
<accession>A0A4P7UGH4</accession>
<evidence type="ECO:0000313" key="3">
    <source>
        <dbReference type="Proteomes" id="UP000297065"/>
    </source>
</evidence>
<dbReference type="PANTHER" id="PTHR43792">
    <property type="entry name" value="GNAT FAMILY, PUTATIVE (AFU_ORTHOLOGUE AFUA_3G00765)-RELATED-RELATED"/>
    <property type="match status" value="1"/>
</dbReference>
<dbReference type="PROSITE" id="PS51186">
    <property type="entry name" value="GNAT"/>
    <property type="match status" value="1"/>
</dbReference>
<dbReference type="InterPro" id="IPR051531">
    <property type="entry name" value="N-acetyltransferase"/>
</dbReference>
<sequence length="177" mass="20217">MARFDTARLVLRPFESKDATGLLEILSHPRATCFADDRLDTIEEAAADVERRSANMLEFAVCLKEQDAIIGVMFAAKEEPDNYSVGWQLNARYEGMGYAYEAATAFFDVLFAQRGARRVYAYVDNNNIRSQKLCERLCMRKEGLFMEYISFVNNADGTPRYENTCIYAVLKKEWDAA</sequence>
<evidence type="ECO:0000259" key="1">
    <source>
        <dbReference type="PROSITE" id="PS51186"/>
    </source>
</evidence>
<dbReference type="Gene3D" id="3.40.630.30">
    <property type="match status" value="1"/>
</dbReference>
<dbReference type="SUPFAM" id="SSF55729">
    <property type="entry name" value="Acyl-CoA N-acyltransferases (Nat)"/>
    <property type="match status" value="1"/>
</dbReference>
<name>A0A4P7UGH4_DESDE</name>
<reference evidence="2 3" key="1">
    <citation type="submission" date="2019-02" db="EMBL/GenBank/DDBJ databases">
        <title>Complete Genome Sequence of Desulfovibrio desulfuricans IC1, a Sulfonate Utilizing Anaerobe.</title>
        <authorList>
            <person name="Day L.A."/>
            <person name="De Leon K.B."/>
            <person name="Wall J.D."/>
        </authorList>
    </citation>
    <scope>NUCLEOTIDE SEQUENCE [LARGE SCALE GENOMIC DNA]</scope>
    <source>
        <strain evidence="2 3">IC1</strain>
    </source>
</reference>
<evidence type="ECO:0000313" key="2">
    <source>
        <dbReference type="EMBL" id="QCC85195.1"/>
    </source>
</evidence>
<feature type="domain" description="N-acetyltransferase" evidence="1">
    <location>
        <begin position="9"/>
        <end position="156"/>
    </location>
</feature>
<dbReference type="GO" id="GO:0016747">
    <property type="term" value="F:acyltransferase activity, transferring groups other than amino-acyl groups"/>
    <property type="evidence" value="ECO:0007669"/>
    <property type="project" value="InterPro"/>
</dbReference>
<dbReference type="EMBL" id="CP036295">
    <property type="protein sequence ID" value="QCC85195.1"/>
    <property type="molecule type" value="Genomic_DNA"/>
</dbReference>
<dbReference type="OrthoDB" id="9801656at2"/>
<protein>
    <submittedName>
        <fullName evidence="2">N-acetyltransferase</fullName>
    </submittedName>
</protein>
<proteinExistence type="predicted"/>
<dbReference type="Pfam" id="PF13302">
    <property type="entry name" value="Acetyltransf_3"/>
    <property type="match status" value="1"/>
</dbReference>
<dbReference type="PANTHER" id="PTHR43792:SF1">
    <property type="entry name" value="N-ACETYLTRANSFERASE DOMAIN-CONTAINING PROTEIN"/>
    <property type="match status" value="1"/>
</dbReference>
<gene>
    <name evidence="2" type="ORF">DDIC_04720</name>
</gene>